<organism evidence="2 3">
    <name type="scientific">Zymoseptoria tritici (strain ST99CH_3D7)</name>
    <dbReference type="NCBI Taxonomy" id="1276538"/>
    <lineage>
        <taxon>Eukaryota</taxon>
        <taxon>Fungi</taxon>
        <taxon>Dikarya</taxon>
        <taxon>Ascomycota</taxon>
        <taxon>Pezizomycotina</taxon>
        <taxon>Dothideomycetes</taxon>
        <taxon>Dothideomycetidae</taxon>
        <taxon>Mycosphaerellales</taxon>
        <taxon>Mycosphaerellaceae</taxon>
        <taxon>Zymoseptoria</taxon>
    </lineage>
</organism>
<evidence type="ECO:0000313" key="3">
    <source>
        <dbReference type="Proteomes" id="UP000215127"/>
    </source>
</evidence>
<feature type="region of interest" description="Disordered" evidence="1">
    <location>
        <begin position="81"/>
        <end position="111"/>
    </location>
</feature>
<proteinExistence type="predicted"/>
<evidence type="ECO:0000256" key="1">
    <source>
        <dbReference type="SAM" id="MobiDB-lite"/>
    </source>
</evidence>
<dbReference type="EMBL" id="LT853696">
    <property type="protein sequence ID" value="SMQ50784.1"/>
    <property type="molecule type" value="Genomic_DNA"/>
</dbReference>
<feature type="compositionally biased region" description="Basic residues" evidence="1">
    <location>
        <begin position="102"/>
        <end position="111"/>
    </location>
</feature>
<accession>A0A1X7RTM2</accession>
<feature type="region of interest" description="Disordered" evidence="1">
    <location>
        <begin position="1"/>
        <end position="69"/>
    </location>
</feature>
<dbReference type="AlphaFoldDB" id="A0A1X7RTM2"/>
<gene>
    <name evidence="2" type="ORF">ZT3D7_G5937</name>
</gene>
<keyword evidence="3" id="KW-1185">Reference proteome</keyword>
<dbReference type="Proteomes" id="UP000215127">
    <property type="component" value="Chromosome 5"/>
</dbReference>
<reference evidence="2 3" key="1">
    <citation type="submission" date="2016-06" db="EMBL/GenBank/DDBJ databases">
        <authorList>
            <person name="Kjaerup R.B."/>
            <person name="Dalgaard T.S."/>
            <person name="Juul-Madsen H.R."/>
        </authorList>
    </citation>
    <scope>NUCLEOTIDE SEQUENCE [LARGE SCALE GENOMIC DNA]</scope>
</reference>
<sequence length="111" mass="11897">MSASLAEILLKRNADEGNGNGSSQARSKRQDDLASINPRRGSVNQAGDSHDGKSITSKGGKKPSYGLNRYLQSPERHEAISLGLESRTMDRGKQTAVCGKEQKKKIGRAAS</sequence>
<name>A0A1X7RTM2_ZYMT9</name>
<evidence type="ECO:0000313" key="2">
    <source>
        <dbReference type="EMBL" id="SMQ50784.1"/>
    </source>
</evidence>
<protein>
    <submittedName>
        <fullName evidence="2">Uncharacterized protein</fullName>
    </submittedName>
</protein>